<organism evidence="3">
    <name type="scientific">Siphoviridae sp. ctnN38</name>
    <dbReference type="NCBI Taxonomy" id="2826455"/>
    <lineage>
        <taxon>Viruses</taxon>
        <taxon>Duplodnaviria</taxon>
        <taxon>Heunggongvirae</taxon>
        <taxon>Uroviricota</taxon>
        <taxon>Caudoviricetes</taxon>
    </lineage>
</organism>
<keyword evidence="1" id="KW-0175">Coiled coil</keyword>
<dbReference type="EMBL" id="BK015077">
    <property type="protein sequence ID" value="DAD90083.1"/>
    <property type="molecule type" value="Genomic_DNA"/>
</dbReference>
<proteinExistence type="predicted"/>
<dbReference type="Pfam" id="PF04233">
    <property type="entry name" value="Phage_Mu_F"/>
    <property type="match status" value="1"/>
</dbReference>
<evidence type="ECO:0000259" key="2">
    <source>
        <dbReference type="Pfam" id="PF04233"/>
    </source>
</evidence>
<reference evidence="3" key="1">
    <citation type="journal article" date="2021" name="Proc. Natl. Acad. Sci. U.S.A.">
        <title>A Catalog of Tens of Thousands of Viruses from Human Metagenomes Reveals Hidden Associations with Chronic Diseases.</title>
        <authorList>
            <person name="Tisza M.J."/>
            <person name="Buck C.B."/>
        </authorList>
    </citation>
    <scope>NUCLEOTIDE SEQUENCE</scope>
    <source>
        <strain evidence="3">CtnN38</strain>
    </source>
</reference>
<accession>A0A8S5N7P5</accession>
<feature type="domain" description="Phage head morphogenesis" evidence="2">
    <location>
        <begin position="171"/>
        <end position="294"/>
    </location>
</feature>
<evidence type="ECO:0000313" key="3">
    <source>
        <dbReference type="EMBL" id="DAD90083.1"/>
    </source>
</evidence>
<protein>
    <submittedName>
        <fullName evidence="3">Minor capsid protein</fullName>
    </submittedName>
</protein>
<dbReference type="InterPro" id="IPR006528">
    <property type="entry name" value="Phage_head_morphogenesis_dom"/>
</dbReference>
<feature type="coiled-coil region" evidence="1">
    <location>
        <begin position="20"/>
        <end position="66"/>
    </location>
</feature>
<sequence length="570" mass="66102">MMKLQRLIRYKTILILSYRMMKVVEQVNKAQKEVQQAQLDEEKKVIRLLEVVYERAKKDCEQKIRELSARTDLENLQSIVYQKEYQQIIVDQLDYMLNELQNNEFATIADYLENCYSNGYVAVLYDIISQNVPIFFPIQQEQVIMALKTNSKLSSGLYKRLGEDVDYLKRSIRSELSRGISNGSSWNEMAVVITVGMSSPFKKAINSAIRIARTEGHRIQNEAALNAQHKAKDKGADIVKQWDSTLDGRTRPEHREADGQIRELDEPFDVGGEKMQAPGVGGSARNVCNCRCCLLQRAKWALDSDFTKNDDFNDTLRHFKSAEDYEQFKKWYFSKENINYMNYVETLEKRYNTKDFNKLLGFMTDGEYNHFKKLELESPMWKEHEKIVKSMDYAVETKIINNRKYAEKFKAMTKDTQLQKSYLNNAKTMLKHRSGQNGEDLYIYNTVSSKWAKSTGGLDAGTPEYNDDIKNMIKKSKKGELVSFHNHPASMPPSANDINAAYFNGYEKGYVLCHNGTIYEYTAPNKDVNTAIYDLRVADFREKGYTEFEAQLETMKYLSDLYGFSFKEVK</sequence>
<name>A0A8S5N7P5_9CAUD</name>
<evidence type="ECO:0000256" key="1">
    <source>
        <dbReference type="SAM" id="Coils"/>
    </source>
</evidence>